<dbReference type="GO" id="GO:0030026">
    <property type="term" value="P:intracellular manganese ion homeostasis"/>
    <property type="evidence" value="ECO:0007669"/>
    <property type="project" value="TreeGrafter"/>
</dbReference>
<protein>
    <submittedName>
        <fullName evidence="6">Iron transporter SMF3</fullName>
    </submittedName>
</protein>
<name>A0A1E5RLE2_9ASCO</name>
<comment type="subcellular location">
    <subcellularLocation>
        <location evidence="1">Membrane</location>
        <topology evidence="1">Multi-pass membrane protein</topology>
    </subcellularLocation>
</comment>
<dbReference type="EMBL" id="LPNL01000004">
    <property type="protein sequence ID" value="OEJ87363.1"/>
    <property type="molecule type" value="Genomic_DNA"/>
</dbReference>
<dbReference type="Pfam" id="PF01566">
    <property type="entry name" value="Nramp"/>
    <property type="match status" value="1"/>
</dbReference>
<evidence type="ECO:0000256" key="1">
    <source>
        <dbReference type="ARBA" id="ARBA00004141"/>
    </source>
</evidence>
<comment type="caution">
    <text evidence="6">The sequence shown here is derived from an EMBL/GenBank/DDBJ whole genome shotgun (WGS) entry which is preliminary data.</text>
</comment>
<organism evidence="6 7">
    <name type="scientific">Hanseniaspora opuntiae</name>
    <dbReference type="NCBI Taxonomy" id="211096"/>
    <lineage>
        <taxon>Eukaryota</taxon>
        <taxon>Fungi</taxon>
        <taxon>Dikarya</taxon>
        <taxon>Ascomycota</taxon>
        <taxon>Saccharomycotina</taxon>
        <taxon>Saccharomycetes</taxon>
        <taxon>Saccharomycodales</taxon>
        <taxon>Saccharomycodaceae</taxon>
        <taxon>Hanseniaspora</taxon>
    </lineage>
</organism>
<feature type="transmembrane region" description="Helical" evidence="5">
    <location>
        <begin position="132"/>
        <end position="149"/>
    </location>
</feature>
<reference evidence="7" key="1">
    <citation type="journal article" date="2016" name="Genome Announc.">
        <title>Genome sequences of three species of Hanseniaspora isolated from spontaneous wine fermentations.</title>
        <authorList>
            <person name="Sternes P.R."/>
            <person name="Lee D."/>
            <person name="Kutyna D.R."/>
            <person name="Borneman A.R."/>
        </authorList>
    </citation>
    <scope>NUCLEOTIDE SEQUENCE [LARGE SCALE GENOMIC DNA]</scope>
    <source>
        <strain evidence="7">AWRI3578</strain>
    </source>
</reference>
<feature type="transmembrane region" description="Helical" evidence="5">
    <location>
        <begin position="356"/>
        <end position="374"/>
    </location>
</feature>
<feature type="transmembrane region" description="Helical" evidence="5">
    <location>
        <begin position="98"/>
        <end position="126"/>
    </location>
</feature>
<feature type="transmembrane region" description="Helical" evidence="5">
    <location>
        <begin position="55"/>
        <end position="77"/>
    </location>
</feature>
<dbReference type="PRINTS" id="PR00447">
    <property type="entry name" value="NATRESASSCMP"/>
</dbReference>
<proteinExistence type="predicted"/>
<keyword evidence="2 5" id="KW-0812">Transmembrane</keyword>
<gene>
    <name evidence="6" type="ORF">AWRI3578_g1579</name>
</gene>
<feature type="transmembrane region" description="Helical" evidence="5">
    <location>
        <begin position="457"/>
        <end position="478"/>
    </location>
</feature>
<evidence type="ECO:0000313" key="6">
    <source>
        <dbReference type="EMBL" id="OEJ87363.1"/>
    </source>
</evidence>
<feature type="transmembrane region" description="Helical" evidence="5">
    <location>
        <begin position="381"/>
        <end position="403"/>
    </location>
</feature>
<dbReference type="AlphaFoldDB" id="A0A1E5RLE2"/>
<evidence type="ECO:0000256" key="2">
    <source>
        <dbReference type="ARBA" id="ARBA00022692"/>
    </source>
</evidence>
<evidence type="ECO:0000256" key="3">
    <source>
        <dbReference type="ARBA" id="ARBA00022989"/>
    </source>
</evidence>
<keyword evidence="4 5" id="KW-0472">Membrane</keyword>
<dbReference type="GO" id="GO:0005384">
    <property type="term" value="F:manganese ion transmembrane transporter activity"/>
    <property type="evidence" value="ECO:0007669"/>
    <property type="project" value="TreeGrafter"/>
</dbReference>
<dbReference type="OrthoDB" id="409173at2759"/>
<dbReference type="Proteomes" id="UP000095605">
    <property type="component" value="Unassembled WGS sequence"/>
</dbReference>
<dbReference type="NCBIfam" id="NF037982">
    <property type="entry name" value="Nramp_1"/>
    <property type="match status" value="1"/>
</dbReference>
<dbReference type="PANTHER" id="PTHR11706:SF29">
    <property type="entry name" value="IRON TRANSPORTER SMF3"/>
    <property type="match status" value="1"/>
</dbReference>
<feature type="transmembrane region" description="Helical" evidence="5">
    <location>
        <begin position="301"/>
        <end position="324"/>
    </location>
</feature>
<feature type="transmembrane region" description="Helical" evidence="5">
    <location>
        <begin position="331"/>
        <end position="350"/>
    </location>
</feature>
<dbReference type="GO" id="GO:0015086">
    <property type="term" value="F:cadmium ion transmembrane transporter activity"/>
    <property type="evidence" value="ECO:0007669"/>
    <property type="project" value="TreeGrafter"/>
</dbReference>
<feature type="transmembrane region" description="Helical" evidence="5">
    <location>
        <begin position="16"/>
        <end position="35"/>
    </location>
</feature>
<dbReference type="NCBIfam" id="TIGR01197">
    <property type="entry name" value="nramp"/>
    <property type="match status" value="1"/>
</dbReference>
<accession>A0A1E5RLE2</accession>
<sequence length="479" mass="52615">MVNINRSYNFSAYKKYIADLINLIGPGVIVSVAQIDNGNIAASTTAGALFQYNPLFIVVLSNIFALIFQMLSCKLGVVTGKDLCKLCKEKFHPKISKLIFVLIELSIISGDLSQLIGSAVAMNILFKIPTNIGLVLTIVDCFLVLIFYNNNSLKGVRIFEILVTILVIATMSLFGIELLQIHISDKFKIVKGLFPHINDYKESSFLYTQASIIGSNVMPINLIIGSYVNQVRLRNFDVIKFGKYIPNKPTLHAVNKTLKNSLIELSIALLVAGIFVNGAIVILSGTLFYNNPQAADADLKGIYLMLCDLVSQFAGTIFAMAILFAGQSASWVGVAASEIVLLGFLDLTIDPWVTKVFTRLLALIPCLIVGLCFGDKGINTVLNLSQVLLALILPFVAIPLIIFTSDKDIMNVDLMHELEIEQGQEQEDENSRLLSNEQSTTNKDDGYHFENGKLVSIVSWAICVLITGLNAFMIISLLF</sequence>
<keyword evidence="7" id="KW-1185">Reference proteome</keyword>
<dbReference type="PANTHER" id="PTHR11706">
    <property type="entry name" value="SOLUTE CARRIER PROTEIN FAMILY 11 MEMBER"/>
    <property type="match status" value="1"/>
</dbReference>
<evidence type="ECO:0000313" key="7">
    <source>
        <dbReference type="Proteomes" id="UP000095605"/>
    </source>
</evidence>
<evidence type="ECO:0000256" key="5">
    <source>
        <dbReference type="SAM" id="Phobius"/>
    </source>
</evidence>
<feature type="transmembrane region" description="Helical" evidence="5">
    <location>
        <begin position="204"/>
        <end position="224"/>
    </location>
</feature>
<dbReference type="GO" id="GO:0000329">
    <property type="term" value="C:fungal-type vacuole membrane"/>
    <property type="evidence" value="ECO:0007669"/>
    <property type="project" value="TreeGrafter"/>
</dbReference>
<dbReference type="InterPro" id="IPR001046">
    <property type="entry name" value="NRAMP_fam"/>
</dbReference>
<evidence type="ECO:0000256" key="4">
    <source>
        <dbReference type="ARBA" id="ARBA00023136"/>
    </source>
</evidence>
<dbReference type="GO" id="GO:0034755">
    <property type="term" value="P:iron ion transmembrane transport"/>
    <property type="evidence" value="ECO:0007669"/>
    <property type="project" value="TreeGrafter"/>
</dbReference>
<feature type="transmembrane region" description="Helical" evidence="5">
    <location>
        <begin position="161"/>
        <end position="184"/>
    </location>
</feature>
<keyword evidence="3 5" id="KW-1133">Transmembrane helix</keyword>
<feature type="transmembrane region" description="Helical" evidence="5">
    <location>
        <begin position="265"/>
        <end position="289"/>
    </location>
</feature>